<organism evidence="2 3">
    <name type="scientific">Novispirillum itersonii</name>
    <name type="common">Aquaspirillum itersonii</name>
    <dbReference type="NCBI Taxonomy" id="189"/>
    <lineage>
        <taxon>Bacteria</taxon>
        <taxon>Pseudomonadati</taxon>
        <taxon>Pseudomonadota</taxon>
        <taxon>Alphaproteobacteria</taxon>
        <taxon>Rhodospirillales</taxon>
        <taxon>Novispirillaceae</taxon>
        <taxon>Novispirillum</taxon>
    </lineage>
</organism>
<gene>
    <name evidence="2" type="ORF">FHS48_002253</name>
</gene>
<evidence type="ECO:0000313" key="3">
    <source>
        <dbReference type="Proteomes" id="UP000544872"/>
    </source>
</evidence>
<dbReference type="Proteomes" id="UP000544872">
    <property type="component" value="Unassembled WGS sequence"/>
</dbReference>
<comment type="caution">
    <text evidence="2">The sequence shown here is derived from an EMBL/GenBank/DDBJ whole genome shotgun (WGS) entry which is preliminary data.</text>
</comment>
<accession>A0A7X0DM92</accession>
<evidence type="ECO:0000313" key="2">
    <source>
        <dbReference type="EMBL" id="MBB6210828.1"/>
    </source>
</evidence>
<evidence type="ECO:0000256" key="1">
    <source>
        <dbReference type="SAM" id="MobiDB-lite"/>
    </source>
</evidence>
<evidence type="ECO:0008006" key="4">
    <source>
        <dbReference type="Google" id="ProtNLM"/>
    </source>
</evidence>
<dbReference type="EMBL" id="JACIIX010000007">
    <property type="protein sequence ID" value="MBB6210828.1"/>
    <property type="molecule type" value="Genomic_DNA"/>
</dbReference>
<proteinExistence type="predicted"/>
<keyword evidence="3" id="KW-1185">Reference proteome</keyword>
<name>A0A7X0DM92_NOVIT</name>
<reference evidence="2 3" key="1">
    <citation type="submission" date="2020-08" db="EMBL/GenBank/DDBJ databases">
        <title>Genomic Encyclopedia of Type Strains, Phase IV (KMG-IV): sequencing the most valuable type-strain genomes for metagenomic binning, comparative biology and taxonomic classification.</title>
        <authorList>
            <person name="Goeker M."/>
        </authorList>
    </citation>
    <scope>NUCLEOTIDE SEQUENCE [LARGE SCALE GENOMIC DNA]</scope>
    <source>
        <strain evidence="2 3">DSM 11590</strain>
    </source>
</reference>
<feature type="region of interest" description="Disordered" evidence="1">
    <location>
        <begin position="45"/>
        <end position="64"/>
    </location>
</feature>
<sequence length="64" mass="6603">MDAVALASSLSSAQVALTRQAAEIGMVAQQAQAQQQMVQMLTDSTQQMQAAPGPGKATQVDLTV</sequence>
<protein>
    <recommendedName>
        <fullName evidence="4">Motility protein</fullName>
    </recommendedName>
</protein>
<dbReference type="AlphaFoldDB" id="A0A7X0DM92"/>